<dbReference type="PROSITE" id="PS51502">
    <property type="entry name" value="S_R_A_B_BARREL"/>
    <property type="match status" value="1"/>
</dbReference>
<dbReference type="Gene3D" id="3.30.70.100">
    <property type="match status" value="1"/>
</dbReference>
<evidence type="ECO:0000256" key="2">
    <source>
        <dbReference type="SAM" id="SignalP"/>
    </source>
</evidence>
<dbReference type="InterPro" id="IPR013097">
    <property type="entry name" value="Dabb"/>
</dbReference>
<dbReference type="InterPro" id="IPR044662">
    <property type="entry name" value="HS1/DABB1-like"/>
</dbReference>
<evidence type="ECO:0000259" key="3">
    <source>
        <dbReference type="PROSITE" id="PS51502"/>
    </source>
</evidence>
<organism evidence="4 5">
    <name type="scientific">Paraphaeosphaeria minitans</name>
    <dbReference type="NCBI Taxonomy" id="565426"/>
    <lineage>
        <taxon>Eukaryota</taxon>
        <taxon>Fungi</taxon>
        <taxon>Dikarya</taxon>
        <taxon>Ascomycota</taxon>
        <taxon>Pezizomycotina</taxon>
        <taxon>Dothideomycetes</taxon>
        <taxon>Pleosporomycetidae</taxon>
        <taxon>Pleosporales</taxon>
        <taxon>Massarineae</taxon>
        <taxon>Didymosphaeriaceae</taxon>
        <taxon>Paraphaeosphaeria</taxon>
    </lineage>
</organism>
<dbReference type="OrthoDB" id="1601230at2759"/>
<feature type="signal peptide" evidence="2">
    <location>
        <begin position="1"/>
        <end position="24"/>
    </location>
</feature>
<dbReference type="Proteomes" id="UP000756921">
    <property type="component" value="Unassembled WGS sequence"/>
</dbReference>
<dbReference type="EMBL" id="WJXW01000003">
    <property type="protein sequence ID" value="KAF9738768.1"/>
    <property type="molecule type" value="Genomic_DNA"/>
</dbReference>
<dbReference type="PANTHER" id="PTHR33178:SF10">
    <property type="entry name" value="STRESS-RESPONSE A_B BARREL DOMAIN-CONTAINING PROTEIN"/>
    <property type="match status" value="1"/>
</dbReference>
<gene>
    <name evidence="4" type="ORF">PMIN01_04051</name>
</gene>
<dbReference type="SMART" id="SM00886">
    <property type="entry name" value="Dabb"/>
    <property type="match status" value="1"/>
</dbReference>
<dbReference type="InterPro" id="IPR011008">
    <property type="entry name" value="Dimeric_a/b-barrel"/>
</dbReference>
<sequence>MIFRNRSLIGAAMCLLALIVFLLAQVHKGSFASILTTTSFMESPQAALTQLTTHIVLFKFKDGIASADLKDITLQMLSLQESCIHPTSGVPYIKSLTGGKDNSPEGLQEGLSHAFVVQFASNEDRDYYVNQDPAHDAFKKAAGPFIEKAVVVDFENGVFMQTVMGI</sequence>
<evidence type="ECO:0000313" key="5">
    <source>
        <dbReference type="Proteomes" id="UP000756921"/>
    </source>
</evidence>
<dbReference type="SUPFAM" id="SSF54909">
    <property type="entry name" value="Dimeric alpha+beta barrel"/>
    <property type="match status" value="1"/>
</dbReference>
<evidence type="ECO:0000313" key="4">
    <source>
        <dbReference type="EMBL" id="KAF9738768.1"/>
    </source>
</evidence>
<comment type="subunit">
    <text evidence="1">Homodimer.</text>
</comment>
<reference evidence="4" key="1">
    <citation type="journal article" date="2020" name="Mol. Plant Microbe Interact.">
        <title>Genome Sequence of the Biocontrol Agent Coniothyrium minitans strain Conio (IMI 134523).</title>
        <authorList>
            <person name="Patel D."/>
            <person name="Shittu T.A."/>
            <person name="Baroncelli R."/>
            <person name="Muthumeenakshi S."/>
            <person name="Osborne T.H."/>
            <person name="Janganan T.K."/>
            <person name="Sreenivasaprasad S."/>
        </authorList>
    </citation>
    <scope>NUCLEOTIDE SEQUENCE</scope>
    <source>
        <strain evidence="4">Conio</strain>
    </source>
</reference>
<protein>
    <submittedName>
        <fullName evidence="4">Stress responsive A/B Barrel domain-containing protein</fullName>
    </submittedName>
</protein>
<keyword evidence="2" id="KW-0732">Signal</keyword>
<dbReference type="Pfam" id="PF07876">
    <property type="entry name" value="Dabb"/>
    <property type="match status" value="1"/>
</dbReference>
<accession>A0A9P6GNR5</accession>
<dbReference type="AlphaFoldDB" id="A0A9P6GNR5"/>
<dbReference type="PANTHER" id="PTHR33178">
    <property type="match status" value="1"/>
</dbReference>
<feature type="domain" description="Stress-response A/B barrel" evidence="3">
    <location>
        <begin position="52"/>
        <end position="154"/>
    </location>
</feature>
<keyword evidence="5" id="KW-1185">Reference proteome</keyword>
<evidence type="ECO:0000256" key="1">
    <source>
        <dbReference type="ARBA" id="ARBA00011738"/>
    </source>
</evidence>
<name>A0A9P6GNR5_9PLEO</name>
<proteinExistence type="predicted"/>
<feature type="chain" id="PRO_5040368009" evidence="2">
    <location>
        <begin position="25"/>
        <end position="166"/>
    </location>
</feature>
<comment type="caution">
    <text evidence="4">The sequence shown here is derived from an EMBL/GenBank/DDBJ whole genome shotgun (WGS) entry which is preliminary data.</text>
</comment>